<keyword evidence="3" id="KW-1185">Reference proteome</keyword>
<feature type="transmembrane region" description="Helical" evidence="1">
    <location>
        <begin position="17"/>
        <end position="37"/>
    </location>
</feature>
<evidence type="ECO:0000313" key="2">
    <source>
        <dbReference type="EMBL" id="KAB3534396.1"/>
    </source>
</evidence>
<evidence type="ECO:0000256" key="1">
    <source>
        <dbReference type="SAM" id="Phobius"/>
    </source>
</evidence>
<protein>
    <submittedName>
        <fullName evidence="2">Uncharacterized protein</fullName>
    </submittedName>
</protein>
<dbReference type="RefSeq" id="WP_151861333.1">
    <property type="nucleotide sequence ID" value="NZ_WBZC01000029.1"/>
</dbReference>
<keyword evidence="1" id="KW-0472">Membrane</keyword>
<sequence>MKKIGEKSDVVNKKSKIIIVLLILLFILAIPVIYFYAVAEFFHYLGEGMDIREGEEIVKTSLGDEFLVDYIGGNFPDLSTNIAIYDEHNNRLIMYILEDYYETPEFNAVINVKDLRVYQIELINKFNDSIIGASDILIYKVENKAFDGISVRYSIRDLTGYVYYEEKHDMADVITVAKTLVEKKEWEWIMAFGDFLVEAGDDEILNILQRYAGGDFTEEELKINKDSIITTRHIQDFAIRVLAEPRNGK</sequence>
<dbReference type="AlphaFoldDB" id="A0A6I0F7Q2"/>
<keyword evidence="1" id="KW-0812">Transmembrane</keyword>
<dbReference type="EMBL" id="WBZC01000029">
    <property type="protein sequence ID" value="KAB3534396.1"/>
    <property type="molecule type" value="Genomic_DNA"/>
</dbReference>
<evidence type="ECO:0000313" key="3">
    <source>
        <dbReference type="Proteomes" id="UP000432715"/>
    </source>
</evidence>
<proteinExistence type="predicted"/>
<gene>
    <name evidence="2" type="ORF">F8154_09245</name>
</gene>
<dbReference type="Proteomes" id="UP000432715">
    <property type="component" value="Unassembled WGS sequence"/>
</dbReference>
<dbReference type="OrthoDB" id="2085663at2"/>
<keyword evidence="1" id="KW-1133">Transmembrane helix</keyword>
<reference evidence="2 3" key="1">
    <citation type="submission" date="2019-10" db="EMBL/GenBank/DDBJ databases">
        <title>Alkaliphilus serpentinus sp. nov. and Alkaliphilus pronyensis sp. nov., two novel anaerobic alkaliphilic species isolated from the serpentinized-hosted hydrothermal field of the Prony Bay (New Caledonia).</title>
        <authorList>
            <person name="Postec A."/>
        </authorList>
    </citation>
    <scope>NUCLEOTIDE SEQUENCE [LARGE SCALE GENOMIC DNA]</scope>
    <source>
        <strain evidence="2 3">LacV</strain>
    </source>
</reference>
<name>A0A6I0F7Q2_9FIRM</name>
<accession>A0A6I0F7Q2</accession>
<comment type="caution">
    <text evidence="2">The sequence shown here is derived from an EMBL/GenBank/DDBJ whole genome shotgun (WGS) entry which is preliminary data.</text>
</comment>
<organism evidence="2 3">
    <name type="scientific">Alkaliphilus pronyensis</name>
    <dbReference type="NCBI Taxonomy" id="1482732"/>
    <lineage>
        <taxon>Bacteria</taxon>
        <taxon>Bacillati</taxon>
        <taxon>Bacillota</taxon>
        <taxon>Clostridia</taxon>
        <taxon>Peptostreptococcales</taxon>
        <taxon>Natronincolaceae</taxon>
        <taxon>Alkaliphilus</taxon>
    </lineage>
</organism>